<dbReference type="GO" id="GO:0016853">
    <property type="term" value="F:isomerase activity"/>
    <property type="evidence" value="ECO:0007669"/>
    <property type="project" value="UniProtKB-KW"/>
</dbReference>
<dbReference type="PANTHER" id="PTHR12110">
    <property type="entry name" value="HYDROXYPYRUVATE ISOMERASE"/>
    <property type="match status" value="1"/>
</dbReference>
<sequence length="314" mass="35528">MTFRTDSAGTTEHVILPKVGLSTSSVYPETTRYAFAAAARLGYDGVEVMVSVDPASQYPDKILEYMDEYQVPVVSIHAPTLFWLNLKRVWGSDPWEKLKKSRDAAQRVGAKVVVVHPPFRWQQPYAEEFAEGIKRLNQESEIQFAVENMYPWRASTPDIFGRIPRIRMPRVEREGEAYFPGWDPTESGYEHYVLDLSHTATARNDALAMYERMGDRLVHLHLADGTGQNKDEHLVPGRGSQPCQEILERIARRGLAGAVVLEVSTRRAETESQREEDLRESLLFARRALARVPDETEPRALTASEDREVGSAKG</sequence>
<dbReference type="Proteomes" id="UP001500751">
    <property type="component" value="Unassembled WGS sequence"/>
</dbReference>
<feature type="domain" description="Xylose isomerase-like TIM barrel" evidence="2">
    <location>
        <begin position="35"/>
        <end position="155"/>
    </location>
</feature>
<reference evidence="3 4" key="1">
    <citation type="journal article" date="2019" name="Int. J. Syst. Evol. Microbiol.">
        <title>The Global Catalogue of Microorganisms (GCM) 10K type strain sequencing project: providing services to taxonomists for standard genome sequencing and annotation.</title>
        <authorList>
            <consortium name="The Broad Institute Genomics Platform"/>
            <consortium name="The Broad Institute Genome Sequencing Center for Infectious Disease"/>
            <person name="Wu L."/>
            <person name="Ma J."/>
        </authorList>
    </citation>
    <scope>NUCLEOTIDE SEQUENCE [LARGE SCALE GENOMIC DNA]</scope>
    <source>
        <strain evidence="3 4">JCM 16014</strain>
    </source>
</reference>
<gene>
    <name evidence="3" type="ORF">GCM10009839_39380</name>
</gene>
<dbReference type="InterPro" id="IPR050312">
    <property type="entry name" value="IolE/XylAMocC-like"/>
</dbReference>
<feature type="region of interest" description="Disordered" evidence="1">
    <location>
        <begin position="293"/>
        <end position="314"/>
    </location>
</feature>
<organism evidence="3 4">
    <name type="scientific">Catenulispora yoronensis</name>
    <dbReference type="NCBI Taxonomy" id="450799"/>
    <lineage>
        <taxon>Bacteria</taxon>
        <taxon>Bacillati</taxon>
        <taxon>Actinomycetota</taxon>
        <taxon>Actinomycetes</taxon>
        <taxon>Catenulisporales</taxon>
        <taxon>Catenulisporaceae</taxon>
        <taxon>Catenulispora</taxon>
    </lineage>
</organism>
<proteinExistence type="predicted"/>
<evidence type="ECO:0000313" key="4">
    <source>
        <dbReference type="Proteomes" id="UP001500751"/>
    </source>
</evidence>
<keyword evidence="3" id="KW-0413">Isomerase</keyword>
<dbReference type="Pfam" id="PF01261">
    <property type="entry name" value="AP_endonuc_2"/>
    <property type="match status" value="2"/>
</dbReference>
<dbReference type="SUPFAM" id="SSF51658">
    <property type="entry name" value="Xylose isomerase-like"/>
    <property type="match status" value="1"/>
</dbReference>
<dbReference type="EMBL" id="BAAAQN010000021">
    <property type="protein sequence ID" value="GAA2034868.1"/>
    <property type="molecule type" value="Genomic_DNA"/>
</dbReference>
<name>A0ABN2UEX6_9ACTN</name>
<comment type="caution">
    <text evidence="3">The sequence shown here is derived from an EMBL/GenBank/DDBJ whole genome shotgun (WGS) entry which is preliminary data.</text>
</comment>
<evidence type="ECO:0000313" key="3">
    <source>
        <dbReference type="EMBL" id="GAA2034868.1"/>
    </source>
</evidence>
<evidence type="ECO:0000256" key="1">
    <source>
        <dbReference type="SAM" id="MobiDB-lite"/>
    </source>
</evidence>
<keyword evidence="4" id="KW-1185">Reference proteome</keyword>
<dbReference type="InterPro" id="IPR036237">
    <property type="entry name" value="Xyl_isomerase-like_sf"/>
</dbReference>
<dbReference type="InterPro" id="IPR013022">
    <property type="entry name" value="Xyl_isomerase-like_TIM-brl"/>
</dbReference>
<evidence type="ECO:0000259" key="2">
    <source>
        <dbReference type="Pfam" id="PF01261"/>
    </source>
</evidence>
<dbReference type="RefSeq" id="WP_344667088.1">
    <property type="nucleotide sequence ID" value="NZ_BAAAQN010000021.1"/>
</dbReference>
<dbReference type="Gene3D" id="3.20.20.150">
    <property type="entry name" value="Divalent-metal-dependent TIM barrel enzymes"/>
    <property type="match status" value="1"/>
</dbReference>
<protein>
    <submittedName>
        <fullName evidence="3">Sugar phosphate isomerase/epimerase</fullName>
    </submittedName>
</protein>
<dbReference type="PANTHER" id="PTHR12110:SF47">
    <property type="match status" value="1"/>
</dbReference>
<accession>A0ABN2UEX6</accession>
<feature type="domain" description="Xylose isomerase-like TIM barrel" evidence="2">
    <location>
        <begin position="193"/>
        <end position="287"/>
    </location>
</feature>